<keyword evidence="3" id="KW-1185">Reference proteome</keyword>
<organism evidence="2 3">
    <name type="scientific">Olea europaea subsp. europaea</name>
    <dbReference type="NCBI Taxonomy" id="158383"/>
    <lineage>
        <taxon>Eukaryota</taxon>
        <taxon>Viridiplantae</taxon>
        <taxon>Streptophyta</taxon>
        <taxon>Embryophyta</taxon>
        <taxon>Tracheophyta</taxon>
        <taxon>Spermatophyta</taxon>
        <taxon>Magnoliopsida</taxon>
        <taxon>eudicotyledons</taxon>
        <taxon>Gunneridae</taxon>
        <taxon>Pentapetalae</taxon>
        <taxon>asterids</taxon>
        <taxon>lamiids</taxon>
        <taxon>Lamiales</taxon>
        <taxon>Oleaceae</taxon>
        <taxon>Oleeae</taxon>
        <taxon>Olea</taxon>
    </lineage>
</organism>
<reference evidence="2 3" key="1">
    <citation type="submission" date="2019-12" db="EMBL/GenBank/DDBJ databases">
        <authorList>
            <person name="Alioto T."/>
            <person name="Alioto T."/>
            <person name="Gomez Garrido J."/>
        </authorList>
    </citation>
    <scope>NUCLEOTIDE SEQUENCE [LARGE SCALE GENOMIC DNA]</scope>
</reference>
<gene>
    <name evidence="2" type="ORF">OLEA9_A016020</name>
</gene>
<dbReference type="Proteomes" id="UP000594638">
    <property type="component" value="Unassembled WGS sequence"/>
</dbReference>
<evidence type="ECO:0000256" key="1">
    <source>
        <dbReference type="SAM" id="MobiDB-lite"/>
    </source>
</evidence>
<sequence>MGLHGNGDQVMDEMQEVNDIEVDDWLERELEPVESHYNTSQDKRGKLNARREKSASSQQTDMEAQSFQPRYLQSEPAATICIQTGNHQPPMMTMNCDEKYVDEWQDTTEAKSAKLRSARAQARCQTKYTKSKRHCHDK</sequence>
<feature type="region of interest" description="Disordered" evidence="1">
    <location>
        <begin position="112"/>
        <end position="138"/>
    </location>
</feature>
<name>A0A8S0UDW7_OLEEU</name>
<proteinExistence type="predicted"/>
<feature type="region of interest" description="Disordered" evidence="1">
    <location>
        <begin position="31"/>
        <end position="71"/>
    </location>
</feature>
<dbReference type="AlphaFoldDB" id="A0A8S0UDW7"/>
<protein>
    <submittedName>
        <fullName evidence="2">Uncharacterized protein</fullName>
    </submittedName>
</protein>
<feature type="compositionally biased region" description="Basic and acidic residues" evidence="1">
    <location>
        <begin position="41"/>
        <end position="54"/>
    </location>
</feature>
<dbReference type="Gramene" id="OE9A016020T1">
    <property type="protein sequence ID" value="OE9A016020C1"/>
    <property type="gene ID" value="OE9A016020"/>
</dbReference>
<feature type="compositionally biased region" description="Basic residues" evidence="1">
    <location>
        <begin position="129"/>
        <end position="138"/>
    </location>
</feature>
<evidence type="ECO:0000313" key="2">
    <source>
        <dbReference type="EMBL" id="CAA3016263.1"/>
    </source>
</evidence>
<feature type="compositionally biased region" description="Polar residues" evidence="1">
    <location>
        <begin position="55"/>
        <end position="68"/>
    </location>
</feature>
<evidence type="ECO:0000313" key="3">
    <source>
        <dbReference type="Proteomes" id="UP000594638"/>
    </source>
</evidence>
<dbReference type="EMBL" id="CACTIH010007603">
    <property type="protein sequence ID" value="CAA3016263.1"/>
    <property type="molecule type" value="Genomic_DNA"/>
</dbReference>
<accession>A0A8S0UDW7</accession>
<comment type="caution">
    <text evidence="2">The sequence shown here is derived from an EMBL/GenBank/DDBJ whole genome shotgun (WGS) entry which is preliminary data.</text>
</comment>